<dbReference type="KEGG" id="dpt:Deipr_2522"/>
<name>F0RQT0_DEIPM</name>
<dbReference type="EC" id="2.7.1.31" evidence="5"/>
<keyword evidence="5" id="KW-0614">Plasmid</keyword>
<dbReference type="AlphaFoldDB" id="F0RQT0"/>
<organism evidence="5 6">
    <name type="scientific">Deinococcus proteolyticus (strain ATCC 35074 / DSM 20540 / JCM 6276 / NBRC 101906 / NCIMB 13154 / VKM Ac-1939 / CCM 2703 / MRP)</name>
    <dbReference type="NCBI Taxonomy" id="693977"/>
    <lineage>
        <taxon>Bacteria</taxon>
        <taxon>Thermotogati</taxon>
        <taxon>Deinococcota</taxon>
        <taxon>Deinococci</taxon>
        <taxon>Deinococcales</taxon>
        <taxon>Deinococcaceae</taxon>
        <taxon>Deinococcus</taxon>
    </lineage>
</organism>
<dbReference type="Gene3D" id="3.40.50.10350">
    <property type="entry name" value="Glycerate kinase, domain 1"/>
    <property type="match status" value="1"/>
</dbReference>
<evidence type="ECO:0000256" key="1">
    <source>
        <dbReference type="ARBA" id="ARBA00006284"/>
    </source>
</evidence>
<proteinExistence type="inferred from homology"/>
<evidence type="ECO:0000256" key="3">
    <source>
        <dbReference type="ARBA" id="ARBA00022777"/>
    </source>
</evidence>
<protein>
    <submittedName>
        <fullName evidence="5">Glycerate kinase</fullName>
        <ecNumber evidence="5">2.7.1.31</ecNumber>
    </submittedName>
</protein>
<dbReference type="HOGENOM" id="CLU_028255_0_1_0"/>
<gene>
    <name evidence="5" type="ordered locus">Deipr_2522</name>
</gene>
<reference evidence="5 6" key="2">
    <citation type="journal article" date="2012" name="Stand. Genomic Sci.">
        <title>Complete genome sequence of the orange-red pigmented, radioresistant Deinococcus proteolyticus type strain (MRP(T)).</title>
        <authorList>
            <person name="Copeland A."/>
            <person name="Zeytun A."/>
            <person name="Yassawong M."/>
            <person name="Nolan M."/>
            <person name="Lucas S."/>
            <person name="Hammon N."/>
            <person name="Deshpande S."/>
            <person name="Cheng J.F."/>
            <person name="Han C."/>
            <person name="Tapia R."/>
            <person name="Goodwin L.A."/>
            <person name="Pitluck S."/>
            <person name="Mavromatis K."/>
            <person name="Liolios K."/>
            <person name="Pagani I."/>
            <person name="Ivanova N."/>
            <person name="Mikhailova N."/>
            <person name="Pati A."/>
            <person name="Chen A."/>
            <person name="Palaniappan K."/>
            <person name="Land M."/>
            <person name="Hauser L."/>
            <person name="Jeffries C.D."/>
            <person name="Brambilla E.M."/>
            <person name="Rohde M."/>
            <person name="Sikorski J."/>
            <person name="Pukall R."/>
            <person name="Goker M."/>
            <person name="Detter J.C."/>
            <person name="Woyke T."/>
            <person name="Bristow J."/>
            <person name="Eisen J.A."/>
            <person name="Markowitz V."/>
            <person name="Hugenholtz P."/>
            <person name="Kyrpides N.C."/>
            <person name="Klenk H.P."/>
            <person name="Lapidus A."/>
        </authorList>
    </citation>
    <scope>NUCLEOTIDE SEQUENCE [LARGE SCALE GENOMIC DNA]</scope>
    <source>
        <strain evidence="6">ATCC 35074 / DSM 20540 / JCM 6276 / NBRC 101906 / NCIMB 13154 / VKM Ac-1939 / CCM 2703 / MRP</strain>
        <plasmid evidence="6">Plasmid pDEIPR03</plasmid>
    </source>
</reference>
<dbReference type="RefSeq" id="WP_013623146.1">
    <property type="nucleotide sequence ID" value="NC_015170.1"/>
</dbReference>
<geneLocation type="plasmid" evidence="5 6">
    <name>pDEIPR03</name>
</geneLocation>
<sequence length="394" mass="39571">MQPGPEDTRGLRVLVAPDSFKGSLDASAAAAAIAAGVGAAAPDAEICCLPMADGGEGTLDALTAAGGFGRRTMTVTDPLGRPLTGHYAVRANSAVVELAVASGLTLLHDAELDPRRASTRGTGELLRAAAAELPLGGQVLLCLGGSAANDAGTGLLRALGVRFLDAHGDPLPEGGAALARLESIDLSGLPDWVRGLNIEVACDVTHPLVGPQGASVVFGPQKGAAPPVVAELDRALTRFADVVQRQLGVALHHLPGAGAAGGTAGGLHAVLGARLRPGAALVAAASGLTRRLGQERWDLVWTGEGCLDPQSAGGKVVSEVAALAGARGFPVVALAGQVDSATLDALPGLTAAFALADRPLSLTESRARTAELLTRQAEQLTRLYAAALRRPPAG</sequence>
<dbReference type="SUPFAM" id="SSF110738">
    <property type="entry name" value="Glycerate kinase I"/>
    <property type="match status" value="1"/>
</dbReference>
<dbReference type="InterPro" id="IPR036129">
    <property type="entry name" value="Glycerate_kinase_sf"/>
</dbReference>
<dbReference type="NCBIfam" id="TIGR00045">
    <property type="entry name" value="glycerate kinase"/>
    <property type="match status" value="1"/>
</dbReference>
<keyword evidence="6" id="KW-1185">Reference proteome</keyword>
<dbReference type="InterPro" id="IPR018193">
    <property type="entry name" value="Glyc_kinase_flavodox-like_fold"/>
</dbReference>
<dbReference type="eggNOG" id="COG1929">
    <property type="taxonomic scope" value="Bacteria"/>
</dbReference>
<keyword evidence="2 4" id="KW-0808">Transferase</keyword>
<keyword evidence="3 4" id="KW-0418">Kinase</keyword>
<dbReference type="PANTHER" id="PTHR21599:SF0">
    <property type="entry name" value="GLYCERATE KINASE"/>
    <property type="match status" value="1"/>
</dbReference>
<dbReference type="PANTHER" id="PTHR21599">
    <property type="entry name" value="GLYCERATE KINASE"/>
    <property type="match status" value="1"/>
</dbReference>
<evidence type="ECO:0000256" key="2">
    <source>
        <dbReference type="ARBA" id="ARBA00022679"/>
    </source>
</evidence>
<dbReference type="InterPro" id="IPR004381">
    <property type="entry name" value="Glycerate_kinase"/>
</dbReference>
<accession>F0RQT0</accession>
<evidence type="ECO:0000313" key="6">
    <source>
        <dbReference type="Proteomes" id="UP000007718"/>
    </source>
</evidence>
<dbReference type="Gene3D" id="3.90.1510.10">
    <property type="entry name" value="Glycerate kinase, domain 2"/>
    <property type="match status" value="1"/>
</dbReference>
<reference evidence="6" key="1">
    <citation type="submission" date="2011-02" db="EMBL/GenBank/DDBJ databases">
        <title>The complete sequence of plasmid3 of Deinococcus proteolyticus DSM 20540.</title>
        <authorList>
            <consortium name="US DOE Joint Genome Institute (JGI-PGF)"/>
            <person name="Lucas S."/>
            <person name="Copeland A."/>
            <person name="Lapidus A."/>
            <person name="Bruce D."/>
            <person name="Goodwin L."/>
            <person name="Pitluck S."/>
            <person name="Kyrpides N."/>
            <person name="Mavromatis K."/>
            <person name="Pagani I."/>
            <person name="Ivanova N."/>
            <person name="Ovchinnikova G."/>
            <person name="Zeytun A."/>
            <person name="Detter J.C."/>
            <person name="Han C."/>
            <person name="Land M."/>
            <person name="Hauser L."/>
            <person name="Markowitz V."/>
            <person name="Cheng J.-F."/>
            <person name="Hugenholtz P."/>
            <person name="Woyke T."/>
            <person name="Wu D."/>
            <person name="Pukall R."/>
            <person name="Steenblock K."/>
            <person name="Brambilla E."/>
            <person name="Klenk H.-P."/>
            <person name="Eisen J.A."/>
        </authorList>
    </citation>
    <scope>NUCLEOTIDE SEQUENCE [LARGE SCALE GENOMIC DNA]</scope>
    <source>
        <strain evidence="6">ATCC 35074 / DSM 20540 / JCM 6276 / NBRC 101906 / NCIMB 13154 / VKM Ac-1939 / CCM 2703 / MRP</strain>
        <plasmid evidence="6">Plasmid pDEIPR03</plasmid>
    </source>
</reference>
<dbReference type="EMBL" id="CP002539">
    <property type="protein sequence ID" value="ADY27639.1"/>
    <property type="molecule type" value="Genomic_DNA"/>
</dbReference>
<comment type="similarity">
    <text evidence="1 4">Belongs to the glycerate kinase type-1 family.</text>
</comment>
<dbReference type="Proteomes" id="UP000007718">
    <property type="component" value="Plasmid pDEIPR03"/>
</dbReference>
<dbReference type="Pfam" id="PF02595">
    <property type="entry name" value="Gly_kinase"/>
    <property type="match status" value="1"/>
</dbReference>
<evidence type="ECO:0000313" key="5">
    <source>
        <dbReference type="EMBL" id="ADY27639.1"/>
    </source>
</evidence>
<dbReference type="GO" id="GO:0008887">
    <property type="term" value="F:glycerate kinase activity"/>
    <property type="evidence" value="ECO:0007669"/>
    <property type="project" value="UniProtKB-UniRule"/>
</dbReference>
<dbReference type="GO" id="GO:0031388">
    <property type="term" value="P:organic acid phosphorylation"/>
    <property type="evidence" value="ECO:0007669"/>
    <property type="project" value="UniProtKB-UniRule"/>
</dbReference>
<dbReference type="PIRSF" id="PIRSF006078">
    <property type="entry name" value="GlxK"/>
    <property type="match status" value="1"/>
</dbReference>
<evidence type="ECO:0000256" key="4">
    <source>
        <dbReference type="PIRNR" id="PIRNR006078"/>
    </source>
</evidence>
<dbReference type="InterPro" id="IPR018197">
    <property type="entry name" value="Glycerate_kinase_RE-like"/>
</dbReference>